<comment type="caution">
    <text evidence="1">The sequence shown here is derived from an EMBL/GenBank/DDBJ whole genome shotgun (WGS) entry which is preliminary data.</text>
</comment>
<proteinExistence type="predicted"/>
<dbReference type="OrthoDB" id="9808687at2"/>
<keyword evidence="1" id="KW-0808">Transferase</keyword>
<reference evidence="1 2" key="1">
    <citation type="submission" date="2018-10" db="EMBL/GenBank/DDBJ databases">
        <title>Genomic Encyclopedia of Archaeal and Bacterial Type Strains, Phase II (KMG-II): from individual species to whole genera.</title>
        <authorList>
            <person name="Goeker M."/>
        </authorList>
    </citation>
    <scope>NUCLEOTIDE SEQUENCE [LARGE SCALE GENOMIC DNA]</scope>
    <source>
        <strain evidence="1 2">DSM 29537</strain>
    </source>
</reference>
<dbReference type="GO" id="GO:0016740">
    <property type="term" value="F:transferase activity"/>
    <property type="evidence" value="ECO:0007669"/>
    <property type="project" value="UniProtKB-KW"/>
</dbReference>
<dbReference type="SUPFAM" id="SSF55729">
    <property type="entry name" value="Acyl-CoA N-acyltransferases (Nat)"/>
    <property type="match status" value="1"/>
</dbReference>
<dbReference type="AlphaFoldDB" id="A0A495LX92"/>
<dbReference type="InterPro" id="IPR016181">
    <property type="entry name" value="Acyl_CoA_acyltransferase"/>
</dbReference>
<dbReference type="Proteomes" id="UP000277579">
    <property type="component" value="Unassembled WGS sequence"/>
</dbReference>
<name>A0A495LX92_9FLAO</name>
<protein>
    <submittedName>
        <fullName evidence="1">Acetyltransferase (GNAT) family protein</fullName>
    </submittedName>
</protein>
<dbReference type="EMBL" id="RBLC01000008">
    <property type="protein sequence ID" value="RKS17510.1"/>
    <property type="molecule type" value="Genomic_DNA"/>
</dbReference>
<organism evidence="1 2">
    <name type="scientific">Flavobacterium endophyticum</name>
    <dbReference type="NCBI Taxonomy" id="1540163"/>
    <lineage>
        <taxon>Bacteria</taxon>
        <taxon>Pseudomonadati</taxon>
        <taxon>Bacteroidota</taxon>
        <taxon>Flavobacteriia</taxon>
        <taxon>Flavobacteriales</taxon>
        <taxon>Flavobacteriaceae</taxon>
        <taxon>Flavobacterium</taxon>
    </lineage>
</organism>
<evidence type="ECO:0000313" key="1">
    <source>
        <dbReference type="EMBL" id="RKS17510.1"/>
    </source>
</evidence>
<sequence length="325" mass="37990">MRNYTVRKYKAEDYDNWNAFVDKAKNATFLFHRDFMEYHSDRFQDFSLIILDGENWEAVLPANVVGDAIFSHQGLTYGGIVCDEKMKQSIMISVFKSVLQFLESNGIQKLHFKMMPSIYFDFPSDELNYALFLVDAKLTRRDALSVIDNSKPYKISRARRACVRRGQQLGLIIKEEPNFKLFWDEILIPNISEKHNAKPVHTVEEIEKLHRLFPENIRHFNVYYQDKIVAGTTIFISKNVAHPQYVSGQNNKNELGSLDLLYHHLIVDVFPDKRFFDFGISNEQNGQKLNEGLIFWKESFGARTLTQDFYEISTSNYNKLENVLI</sequence>
<keyword evidence="2" id="KW-1185">Reference proteome</keyword>
<accession>A0A495LX92</accession>
<gene>
    <name evidence="1" type="ORF">CLV94_3397</name>
</gene>
<evidence type="ECO:0000313" key="2">
    <source>
        <dbReference type="Proteomes" id="UP000277579"/>
    </source>
</evidence>
<dbReference type="Gene3D" id="3.40.630.30">
    <property type="match status" value="1"/>
</dbReference>
<dbReference type="RefSeq" id="WP_121377666.1">
    <property type="nucleotide sequence ID" value="NZ_RBLC01000008.1"/>
</dbReference>